<dbReference type="AlphaFoldDB" id="A0A2U3ALJ1"/>
<keyword evidence="3" id="KW-1185">Reference proteome</keyword>
<gene>
    <name evidence="2" type="ORF">DEX24_08580</name>
</gene>
<feature type="domain" description="Thiolase C-terminal" evidence="1">
    <location>
        <begin position="253"/>
        <end position="377"/>
    </location>
</feature>
<dbReference type="Pfam" id="PF22691">
    <property type="entry name" value="Thiolase_C_1"/>
    <property type="match status" value="1"/>
</dbReference>
<dbReference type="PANTHER" id="PTHR42870:SF1">
    <property type="entry name" value="NON-SPECIFIC LIPID-TRANSFER PROTEIN-LIKE 2"/>
    <property type="match status" value="1"/>
</dbReference>
<dbReference type="Gene3D" id="3.40.47.10">
    <property type="match status" value="1"/>
</dbReference>
<dbReference type="OrthoDB" id="9785768at2"/>
<dbReference type="Proteomes" id="UP000245938">
    <property type="component" value="Unassembled WGS sequence"/>
</dbReference>
<organism evidence="2 3">
    <name type="scientific">Kurthia sibirica</name>
    <dbReference type="NCBI Taxonomy" id="202750"/>
    <lineage>
        <taxon>Bacteria</taxon>
        <taxon>Bacillati</taxon>
        <taxon>Bacillota</taxon>
        <taxon>Bacilli</taxon>
        <taxon>Bacillales</taxon>
        <taxon>Caryophanaceae</taxon>
        <taxon>Kurthia</taxon>
    </lineage>
</organism>
<dbReference type="CDD" id="cd00829">
    <property type="entry name" value="SCP-x_thiolase"/>
    <property type="match status" value="1"/>
</dbReference>
<dbReference type="RefSeq" id="WP_109306013.1">
    <property type="nucleotide sequence ID" value="NZ_BJUF01000033.1"/>
</dbReference>
<dbReference type="EMBL" id="QFVR01000009">
    <property type="protein sequence ID" value="PWI25384.1"/>
    <property type="molecule type" value="Genomic_DNA"/>
</dbReference>
<evidence type="ECO:0000259" key="1">
    <source>
        <dbReference type="Pfam" id="PF22691"/>
    </source>
</evidence>
<evidence type="ECO:0000313" key="3">
    <source>
        <dbReference type="Proteomes" id="UP000245938"/>
    </source>
</evidence>
<dbReference type="PANTHER" id="PTHR42870">
    <property type="entry name" value="ACETYL-COA C-ACETYLTRANSFERASE"/>
    <property type="match status" value="1"/>
</dbReference>
<dbReference type="InterPro" id="IPR002155">
    <property type="entry name" value="Thiolase"/>
</dbReference>
<dbReference type="InterPro" id="IPR055140">
    <property type="entry name" value="Thiolase_C_2"/>
</dbReference>
<accession>A0A2U3ALJ1</accession>
<dbReference type="GO" id="GO:0016747">
    <property type="term" value="F:acyltransferase activity, transferring groups other than amino-acyl groups"/>
    <property type="evidence" value="ECO:0007669"/>
    <property type="project" value="InterPro"/>
</dbReference>
<protein>
    <submittedName>
        <fullName evidence="2">Thiolase</fullName>
    </submittedName>
</protein>
<dbReference type="PIRSF" id="PIRSF000429">
    <property type="entry name" value="Ac-CoA_Ac_transf"/>
    <property type="match status" value="1"/>
</dbReference>
<sequence>MTQSIASKYAIVGVGESARSKNSGTTPLHLALDAARAAIADAGLDAKEIDGFMSYSEGDSCTAHQVATYLGAHPKYVKDISGGGSSTELLIADAVALIETGQANTILIYRAMNGRSGVRMGGGGWSTDMLQGALDGGSFIIPYGAGSPSQWFGLFAQRHMHVNGITKEHLGHVCLSAYEYAQKNPKAFFYGKPLTMEDYLATAPLSDPFNKHDFCLESDEANALIITSAKHAQTLQQKPAYILGVSARRTVKHAHYWQNIDEVAADYVAADLYEKTGVKPRDIQVASIYDCYSWVVIRQLEAYGLAPKGQVGDFVAAGNLRIDGQLPTNLAGGMLAEGYTHGMNNVLEIVRQVRGEYSGTARQAQNHDLGICTGWAGPDIAGAMLLHK</sequence>
<evidence type="ECO:0000313" key="2">
    <source>
        <dbReference type="EMBL" id="PWI25384.1"/>
    </source>
</evidence>
<comment type="caution">
    <text evidence="2">The sequence shown here is derived from an EMBL/GenBank/DDBJ whole genome shotgun (WGS) entry which is preliminary data.</text>
</comment>
<reference evidence="2 3" key="1">
    <citation type="submission" date="2018-05" db="EMBL/GenBank/DDBJ databases">
        <title>Kurthia sibirica genome sequence.</title>
        <authorList>
            <person name="Maclea K.S."/>
            <person name="Goen A.E."/>
        </authorList>
    </citation>
    <scope>NUCLEOTIDE SEQUENCE [LARGE SCALE GENOMIC DNA]</scope>
    <source>
        <strain evidence="2 3">ATCC 49154</strain>
    </source>
</reference>
<proteinExistence type="predicted"/>
<name>A0A2U3ALJ1_9BACL</name>
<dbReference type="SUPFAM" id="SSF53901">
    <property type="entry name" value="Thiolase-like"/>
    <property type="match status" value="2"/>
</dbReference>
<dbReference type="InterPro" id="IPR016039">
    <property type="entry name" value="Thiolase-like"/>
</dbReference>